<reference evidence="2 3" key="1">
    <citation type="submission" date="2023-06" db="EMBL/GenBank/DDBJ databases">
        <title>Black Yeasts Isolated from many extreme environments.</title>
        <authorList>
            <person name="Coleine C."/>
            <person name="Stajich J.E."/>
            <person name="Selbmann L."/>
        </authorList>
    </citation>
    <scope>NUCLEOTIDE SEQUENCE [LARGE SCALE GENOMIC DNA]</scope>
    <source>
        <strain evidence="2 3">CCFEE 5887</strain>
    </source>
</reference>
<gene>
    <name evidence="2" type="ORF">LTR25_006459</name>
</gene>
<feature type="compositionally biased region" description="Basic and acidic residues" evidence="1">
    <location>
        <begin position="9"/>
        <end position="19"/>
    </location>
</feature>
<keyword evidence="3" id="KW-1185">Reference proteome</keyword>
<evidence type="ECO:0000313" key="3">
    <source>
        <dbReference type="Proteomes" id="UP001345827"/>
    </source>
</evidence>
<evidence type="ECO:0008006" key="4">
    <source>
        <dbReference type="Google" id="ProtNLM"/>
    </source>
</evidence>
<protein>
    <recommendedName>
        <fullName evidence="4">Syntaxin N-terminal domain-containing protein</fullName>
    </recommendedName>
</protein>
<dbReference type="EMBL" id="JAXLQG010000011">
    <property type="protein sequence ID" value="KAK5534427.1"/>
    <property type="molecule type" value="Genomic_DNA"/>
</dbReference>
<feature type="region of interest" description="Disordered" evidence="1">
    <location>
        <begin position="1"/>
        <end position="87"/>
    </location>
</feature>
<organism evidence="2 3">
    <name type="scientific">Vermiconidia calcicola</name>
    <dbReference type="NCBI Taxonomy" id="1690605"/>
    <lineage>
        <taxon>Eukaryota</taxon>
        <taxon>Fungi</taxon>
        <taxon>Dikarya</taxon>
        <taxon>Ascomycota</taxon>
        <taxon>Pezizomycotina</taxon>
        <taxon>Dothideomycetes</taxon>
        <taxon>Dothideomycetidae</taxon>
        <taxon>Mycosphaerellales</taxon>
        <taxon>Extremaceae</taxon>
        <taxon>Vermiconidia</taxon>
    </lineage>
</organism>
<evidence type="ECO:0000256" key="1">
    <source>
        <dbReference type="SAM" id="MobiDB-lite"/>
    </source>
</evidence>
<name>A0AAV9Q3D8_9PEZI</name>
<dbReference type="AlphaFoldDB" id="A0AAV9Q3D8"/>
<proteinExistence type="predicted"/>
<accession>A0AAV9Q3D8</accession>
<comment type="caution">
    <text evidence="2">The sequence shown here is derived from an EMBL/GenBank/DDBJ whole genome shotgun (WGS) entry which is preliminary data.</text>
</comment>
<evidence type="ECO:0000313" key="2">
    <source>
        <dbReference type="EMBL" id="KAK5534427.1"/>
    </source>
</evidence>
<sequence>MDSIMSFEEMEKQWTRAEELESSNDEANHGLSQPLPFNDFDLVLQSVEEEFPQAGGHSESNNTTSDDDALPPTTSGTADSNAEVAPSLDSAEQYLQELNVLMDRMDAARAIVEQHFSRLKDEITELKKANPDIRQRGLRGGQARKQMATGVPFVSITKLAPAERQRRTNVEAQDYKARTRRTGLEKMKAMFKSCYKLIEKQQTLAKQAVEHDAALVGINRDEVVEMEEMLTTFETEFRCD</sequence>
<dbReference type="Proteomes" id="UP001345827">
    <property type="component" value="Unassembled WGS sequence"/>
</dbReference>